<dbReference type="InterPro" id="IPR001650">
    <property type="entry name" value="Helicase_C-like"/>
</dbReference>
<dbReference type="InterPro" id="IPR011545">
    <property type="entry name" value="DEAD/DEAH_box_helicase_dom"/>
</dbReference>
<comment type="catalytic activity">
    <reaction evidence="8">
        <text>Couples ATP hydrolysis with the unwinding of duplex DNA by translocating in the 3'-5' direction.</text>
        <dbReference type="EC" id="5.6.2.4"/>
    </reaction>
</comment>
<dbReference type="InterPro" id="IPR036390">
    <property type="entry name" value="WH_DNA-bd_sf"/>
</dbReference>
<dbReference type="FunFam" id="1.10.3380.10:FF:000012">
    <property type="entry name" value="DEAD/DEAH box DNA helicase"/>
    <property type="match status" value="1"/>
</dbReference>
<evidence type="ECO:0000256" key="6">
    <source>
        <dbReference type="ARBA" id="ARBA00023235"/>
    </source>
</evidence>
<evidence type="ECO:0000256" key="10">
    <source>
        <dbReference type="ARBA" id="ARBA00048988"/>
    </source>
</evidence>
<dbReference type="PANTHER" id="PTHR47835:SF3">
    <property type="entry name" value="HELICASE FOR MEIOSIS 1"/>
    <property type="match status" value="1"/>
</dbReference>
<keyword evidence="7" id="KW-0469">Meiosis</keyword>
<dbReference type="GO" id="GO:0005524">
    <property type="term" value="F:ATP binding"/>
    <property type="evidence" value="ECO:0007669"/>
    <property type="project" value="UniProtKB-KW"/>
</dbReference>
<reference evidence="14 15" key="1">
    <citation type="submission" date="2020-06" db="EMBL/GenBank/DDBJ databases">
        <title>The yeast mating-type switching endonuclease HO is a domesticated member of an unorthodox homing genetic element family.</title>
        <authorList>
            <person name="Coughlan A.Y."/>
            <person name="Lombardi L."/>
            <person name="Braun-Galleani S."/>
            <person name="Martos A.R."/>
            <person name="Galeote V."/>
            <person name="Bigey F."/>
            <person name="Dequin S."/>
            <person name="Byrne K.P."/>
            <person name="Wolfe K.H."/>
        </authorList>
    </citation>
    <scope>NUCLEOTIDE SEQUENCE [LARGE SCALE GENOMIC DNA]</scope>
    <source>
        <strain evidence="14 15">CBS2947</strain>
    </source>
</reference>
<keyword evidence="4" id="KW-0347">Helicase</keyword>
<dbReference type="Pfam" id="PF00270">
    <property type="entry name" value="DEAD"/>
    <property type="match status" value="1"/>
</dbReference>
<dbReference type="Gene3D" id="3.40.50.300">
    <property type="entry name" value="P-loop containing nucleotide triphosphate hydrolases"/>
    <property type="match status" value="2"/>
</dbReference>
<dbReference type="Gene3D" id="1.10.10.10">
    <property type="entry name" value="Winged helix-like DNA-binding domain superfamily/Winged helix DNA-binding domain"/>
    <property type="match status" value="1"/>
</dbReference>
<dbReference type="Pfam" id="PF23445">
    <property type="entry name" value="WHD_SNRNP200"/>
    <property type="match status" value="1"/>
</dbReference>
<feature type="compositionally biased region" description="Low complexity" evidence="11">
    <location>
        <begin position="1123"/>
        <end position="1137"/>
    </location>
</feature>
<evidence type="ECO:0000256" key="11">
    <source>
        <dbReference type="SAM" id="MobiDB-lite"/>
    </source>
</evidence>
<evidence type="ECO:0000259" key="12">
    <source>
        <dbReference type="PROSITE" id="PS51192"/>
    </source>
</evidence>
<evidence type="ECO:0000256" key="8">
    <source>
        <dbReference type="ARBA" id="ARBA00034617"/>
    </source>
</evidence>
<dbReference type="PANTHER" id="PTHR47835">
    <property type="entry name" value="HFM1, ATP DEPENDENT DNA HELICASE HOMOLOG"/>
    <property type="match status" value="1"/>
</dbReference>
<dbReference type="OrthoDB" id="5575at2759"/>
<accession>A0A7H9HUJ4</accession>
<evidence type="ECO:0000256" key="3">
    <source>
        <dbReference type="ARBA" id="ARBA00022801"/>
    </source>
</evidence>
<dbReference type="CDD" id="cd18795">
    <property type="entry name" value="SF2_C_Ski2"/>
    <property type="match status" value="1"/>
</dbReference>
<evidence type="ECO:0000256" key="2">
    <source>
        <dbReference type="ARBA" id="ARBA00022741"/>
    </source>
</evidence>
<dbReference type="SUPFAM" id="SSF52540">
    <property type="entry name" value="P-loop containing nucleoside triphosphate hydrolases"/>
    <property type="match status" value="1"/>
</dbReference>
<dbReference type="Pfam" id="PF02889">
    <property type="entry name" value="Sec63"/>
    <property type="match status" value="1"/>
</dbReference>
<dbReference type="EC" id="5.6.2.4" evidence="9"/>
<dbReference type="InterPro" id="IPR057842">
    <property type="entry name" value="WH_MER3"/>
</dbReference>
<dbReference type="SMART" id="SM00487">
    <property type="entry name" value="DEXDc"/>
    <property type="match status" value="1"/>
</dbReference>
<dbReference type="InterPro" id="IPR027417">
    <property type="entry name" value="P-loop_NTPase"/>
</dbReference>
<evidence type="ECO:0000256" key="7">
    <source>
        <dbReference type="ARBA" id="ARBA00023254"/>
    </source>
</evidence>
<evidence type="ECO:0000256" key="4">
    <source>
        <dbReference type="ARBA" id="ARBA00022806"/>
    </source>
</evidence>
<feature type="region of interest" description="Disordered" evidence="11">
    <location>
        <begin position="1090"/>
        <end position="1144"/>
    </location>
</feature>
<evidence type="ECO:0000259" key="13">
    <source>
        <dbReference type="PROSITE" id="PS51194"/>
    </source>
</evidence>
<gene>
    <name evidence="14" type="ORF">HG537_0D00220</name>
</gene>
<evidence type="ECO:0000256" key="5">
    <source>
        <dbReference type="ARBA" id="ARBA00022840"/>
    </source>
</evidence>
<feature type="domain" description="Helicase ATP-binding" evidence="12">
    <location>
        <begin position="148"/>
        <end position="321"/>
    </location>
</feature>
<keyword evidence="3" id="KW-0378">Hydrolase</keyword>
<dbReference type="Proteomes" id="UP000510647">
    <property type="component" value="Chromosome 4"/>
</dbReference>
<dbReference type="GO" id="GO:0051321">
    <property type="term" value="P:meiotic cell cycle"/>
    <property type="evidence" value="ECO:0007669"/>
    <property type="project" value="UniProtKB-KW"/>
</dbReference>
<name>A0A7H9HUJ4_9SACH</name>
<evidence type="ECO:0000256" key="9">
    <source>
        <dbReference type="ARBA" id="ARBA00034808"/>
    </source>
</evidence>
<comment type="similarity">
    <text evidence="1">Belongs to the helicase family. SKI2 subfamily.</text>
</comment>
<dbReference type="InterPro" id="IPR052247">
    <property type="entry name" value="Meiotic_Crossover_Helicase"/>
</dbReference>
<keyword evidence="5" id="KW-0067">ATP-binding</keyword>
<dbReference type="GO" id="GO:0016787">
    <property type="term" value="F:hydrolase activity"/>
    <property type="evidence" value="ECO:0007669"/>
    <property type="project" value="UniProtKB-KW"/>
</dbReference>
<dbReference type="SUPFAM" id="SSF46785">
    <property type="entry name" value="Winged helix' DNA-binding domain"/>
    <property type="match status" value="1"/>
</dbReference>
<dbReference type="EMBL" id="CP059270">
    <property type="protein sequence ID" value="QLQ80022.1"/>
    <property type="molecule type" value="Genomic_DNA"/>
</dbReference>
<dbReference type="AlphaFoldDB" id="A0A7H9HUJ4"/>
<feature type="domain" description="Helicase C-terminal" evidence="13">
    <location>
        <begin position="360"/>
        <end position="544"/>
    </location>
</feature>
<protein>
    <recommendedName>
        <fullName evidence="9">DNA 3'-5' helicase</fullName>
        <ecNumber evidence="9">5.6.2.4</ecNumber>
    </recommendedName>
</protein>
<feature type="compositionally biased region" description="Basic and acidic residues" evidence="11">
    <location>
        <begin position="1097"/>
        <end position="1111"/>
    </location>
</feature>
<dbReference type="SMART" id="SM00973">
    <property type="entry name" value="Sec63"/>
    <property type="match status" value="1"/>
</dbReference>
<dbReference type="GO" id="GO:0043138">
    <property type="term" value="F:3'-5' DNA helicase activity"/>
    <property type="evidence" value="ECO:0007669"/>
    <property type="project" value="UniProtKB-EC"/>
</dbReference>
<dbReference type="Gene3D" id="1.10.3380.10">
    <property type="entry name" value="Sec63 N-terminal domain-like domain"/>
    <property type="match status" value="1"/>
</dbReference>
<dbReference type="InterPro" id="IPR004179">
    <property type="entry name" value="Sec63-dom"/>
</dbReference>
<organism evidence="14 15">
    <name type="scientific">Torulaspora globosa</name>
    <dbReference type="NCBI Taxonomy" id="48254"/>
    <lineage>
        <taxon>Eukaryota</taxon>
        <taxon>Fungi</taxon>
        <taxon>Dikarya</taxon>
        <taxon>Ascomycota</taxon>
        <taxon>Saccharomycotina</taxon>
        <taxon>Saccharomycetes</taxon>
        <taxon>Saccharomycetales</taxon>
        <taxon>Saccharomycetaceae</taxon>
        <taxon>Torulaspora</taxon>
    </lineage>
</organism>
<dbReference type="GO" id="GO:0003676">
    <property type="term" value="F:nucleic acid binding"/>
    <property type="evidence" value="ECO:0007669"/>
    <property type="project" value="InterPro"/>
</dbReference>
<dbReference type="PROSITE" id="PS51194">
    <property type="entry name" value="HELICASE_CTER"/>
    <property type="match status" value="1"/>
</dbReference>
<keyword evidence="6" id="KW-0413">Isomerase</keyword>
<keyword evidence="15" id="KW-1185">Reference proteome</keyword>
<dbReference type="InterPro" id="IPR014001">
    <property type="entry name" value="Helicase_ATP-bd"/>
</dbReference>
<evidence type="ECO:0000313" key="15">
    <source>
        <dbReference type="Proteomes" id="UP000510647"/>
    </source>
</evidence>
<proteinExistence type="inferred from homology"/>
<dbReference type="SMART" id="SM00490">
    <property type="entry name" value="HELICc"/>
    <property type="match status" value="1"/>
</dbReference>
<dbReference type="InterPro" id="IPR036388">
    <property type="entry name" value="WH-like_DNA-bd_sf"/>
</dbReference>
<dbReference type="SUPFAM" id="SSF158702">
    <property type="entry name" value="Sec63 N-terminal domain-like"/>
    <property type="match status" value="1"/>
</dbReference>
<evidence type="ECO:0000313" key="14">
    <source>
        <dbReference type="EMBL" id="QLQ80022.1"/>
    </source>
</evidence>
<sequence length="1157" mass="130660">MKHKFDSIFSERWGYRRENGNVKDVNKDKGLNSRGGFKVGITYNSILDDREGEEEVSEGDSGISFFTARDSGIDSVADSRDNTELSSFLCDNDELEDSSTLGFVKKKRRVVKKKSGEERCLGIDVLPDSFQKVFSFPRFNRMQTEAFPSIYEGEENCVISSPTGSGKTVLFELAIMRLIKDMNGAIEHVKVLYIAPTKSLCCEKFKDWSPNFLGLSVGMLTSDTSSLETEKVKKCNIIITTPEKWDLLTRRWEYSRFFEIVKLILVDEVHILRERRGATLEVVLTRMNILCDRIRIIAVSATIPNVKDIAQWLGSRCHGKHAEVLAFDDTYRQVALEKHVYGYSFNGTNEFQHDSLYNLKLDEILMKHSKQRAAMIFCPTRASTVSTAKYIAQNCPSFISGQRGNQNYPVEDQNLVCLINKGIAFHHAGLSMADREFVEQGFRNGVIKVLCSTSTLAVGVNLPAYLVIIKGTKMWNASITQEYTQLDILQMIGRAGRPQFEKNGCAVILTESKMKESYEKLLLGTEELESVLHLELIEHLAAEISLGTIFSIQTAVSWLSKTYFYVRYRKRPSAYHEICTAMKGNLDLDSRITRFVQHLVDRLLEFQIIEQQNDKLLCTPYGNAMTRHYVLSDSMKLFLGADNSQGPDEILNLLANAKEFADIRIRQKERRLYKEINGSPLLRFPYLTDGKQNRVIDSPSQKVSLLIQYELGGLEYPSYNGAFALRQTMVQDKLLIFRHCFRVLKCMVDIFVENEDGASLKNALFLLRSISGMCWDDSVMVLRQLKSIGLVSVRKLVERDVRSLQDMRKLSDQQIESYLNLKVGNGSKIKRDVDSLPELQMECTLEHFEAQKSHVMATFKVQISAIFASSVWHDQQLSVDVEISKASGKLLEFRRIPLSHLASPQVFTVTADIESSTDDVEFNMNCLEVAGLGERTKFFATDLLSNYPEPLVTHAAQGNVPCSRQQEDIESSPSSDDSILEYFSTQADEAHKMAVKNESDTSKHRKMLSNGNFECYHSCKDKTRCRHLCCKEGIPSKCVRGKNPVATRSVNCERKNSGHPTATTSLQAASSTMLESKRCRVPPDLLHQAADNCQSRSESKDVTIPNGDDRSSVFLPYNTRRPVSVSSSSSATTSDATTYEKAEETELDFLGSDIELK</sequence>
<keyword evidence="2" id="KW-0547">Nucleotide-binding</keyword>
<evidence type="ECO:0000256" key="1">
    <source>
        <dbReference type="ARBA" id="ARBA00010140"/>
    </source>
</evidence>
<comment type="catalytic activity">
    <reaction evidence="10">
        <text>ATP + H2O = ADP + phosphate + H(+)</text>
        <dbReference type="Rhea" id="RHEA:13065"/>
        <dbReference type="ChEBI" id="CHEBI:15377"/>
        <dbReference type="ChEBI" id="CHEBI:15378"/>
        <dbReference type="ChEBI" id="CHEBI:30616"/>
        <dbReference type="ChEBI" id="CHEBI:43474"/>
        <dbReference type="ChEBI" id="CHEBI:456216"/>
        <dbReference type="EC" id="5.6.2.4"/>
    </reaction>
</comment>
<dbReference type="PROSITE" id="PS51192">
    <property type="entry name" value="HELICASE_ATP_BIND_1"/>
    <property type="match status" value="1"/>
</dbReference>
<dbReference type="Pfam" id="PF00271">
    <property type="entry name" value="Helicase_C"/>
    <property type="match status" value="1"/>
</dbReference>